<dbReference type="RefSeq" id="WP_093912951.1">
    <property type="nucleotide sequence ID" value="NZ_FONL01000003.1"/>
</dbReference>
<dbReference type="Proteomes" id="UP000198896">
    <property type="component" value="Unassembled WGS sequence"/>
</dbReference>
<dbReference type="GO" id="GO:0016491">
    <property type="term" value="F:oxidoreductase activity"/>
    <property type="evidence" value="ECO:0007669"/>
    <property type="project" value="InterPro"/>
</dbReference>
<feature type="domain" description="NADPH-dependent FMN reductase-like" evidence="3">
    <location>
        <begin position="4"/>
        <end position="127"/>
    </location>
</feature>
<dbReference type="InterPro" id="IPR005025">
    <property type="entry name" value="FMN_Rdtase-like_dom"/>
</dbReference>
<gene>
    <name evidence="4" type="ORF">SAMN05216245_103120</name>
</gene>
<dbReference type="STRING" id="1123323.SAMN05216245_103120"/>
<dbReference type="SUPFAM" id="SSF52218">
    <property type="entry name" value="Flavoproteins"/>
    <property type="match status" value="1"/>
</dbReference>
<dbReference type="AlphaFoldDB" id="A0A1I1Z3X6"/>
<dbReference type="Gene3D" id="3.40.50.360">
    <property type="match status" value="1"/>
</dbReference>
<dbReference type="OrthoDB" id="9805976at2"/>
<sequence length="182" mass="20335">MAKKIVILNGSPRKNGNTASLTAAFKRGAEEAGHTVTEFFPAHMKINGCLGCWKGGKDAAHPCVQRDDMEKIYPLYKEADIVVLASPLYYWFISGFLKNTFDRLFAIAEADPNYENPKKLTALIMAAEGDEFQESEFWYDHLERHIGWKSIGKILCGYVAQPGDTKGKPELVEAYNLGKSIK</sequence>
<evidence type="ECO:0000313" key="5">
    <source>
        <dbReference type="Proteomes" id="UP000198896"/>
    </source>
</evidence>
<keyword evidence="5" id="KW-1185">Reference proteome</keyword>
<evidence type="ECO:0000256" key="1">
    <source>
        <dbReference type="ARBA" id="ARBA00022630"/>
    </source>
</evidence>
<keyword evidence="1" id="KW-0285">Flavoprotein</keyword>
<evidence type="ECO:0000313" key="4">
    <source>
        <dbReference type="EMBL" id="SFE25948.1"/>
    </source>
</evidence>
<accession>A0A1I1Z3X6</accession>
<protein>
    <submittedName>
        <fullName evidence="4">NADPH-dependent FMN reductase</fullName>
    </submittedName>
</protein>
<dbReference type="InterPro" id="IPR029039">
    <property type="entry name" value="Flavoprotein-like_sf"/>
</dbReference>
<evidence type="ECO:0000259" key="3">
    <source>
        <dbReference type="Pfam" id="PF03358"/>
    </source>
</evidence>
<dbReference type="EMBL" id="FONL01000003">
    <property type="protein sequence ID" value="SFE25948.1"/>
    <property type="molecule type" value="Genomic_DNA"/>
</dbReference>
<name>A0A1I1Z3X6_9FIRM</name>
<dbReference type="PANTHER" id="PTHR43278">
    <property type="entry name" value="NAD(P)H-DEPENDENT FMN-CONTAINING OXIDOREDUCTASE YWQN-RELATED"/>
    <property type="match status" value="1"/>
</dbReference>
<dbReference type="Pfam" id="PF03358">
    <property type="entry name" value="FMN_red"/>
    <property type="match status" value="1"/>
</dbReference>
<evidence type="ECO:0000256" key="2">
    <source>
        <dbReference type="ARBA" id="ARBA00022643"/>
    </source>
</evidence>
<proteinExistence type="predicted"/>
<dbReference type="InterPro" id="IPR051796">
    <property type="entry name" value="ISF_SsuE-like"/>
</dbReference>
<reference evidence="4 5" key="1">
    <citation type="submission" date="2016-10" db="EMBL/GenBank/DDBJ databases">
        <authorList>
            <person name="de Groot N.N."/>
        </authorList>
    </citation>
    <scope>NUCLEOTIDE SEQUENCE [LARGE SCALE GENOMIC DNA]</scope>
    <source>
        <strain evidence="4 5">DSM 9236</strain>
    </source>
</reference>
<dbReference type="PANTHER" id="PTHR43278:SF2">
    <property type="entry name" value="IRON-SULFUR FLAVOPROTEIN"/>
    <property type="match status" value="1"/>
</dbReference>
<organism evidence="4 5">
    <name type="scientific">Succiniclasticum ruminis DSM 9236</name>
    <dbReference type="NCBI Taxonomy" id="1123323"/>
    <lineage>
        <taxon>Bacteria</taxon>
        <taxon>Bacillati</taxon>
        <taxon>Bacillota</taxon>
        <taxon>Negativicutes</taxon>
        <taxon>Acidaminococcales</taxon>
        <taxon>Acidaminococcaceae</taxon>
        <taxon>Succiniclasticum</taxon>
    </lineage>
</organism>
<keyword evidence="2" id="KW-0288">FMN</keyword>